<sequence length="593" mass="63642">MSRVLEVVLCLSQDGWPVKASNRTRAAPRDFGAELVRAWRICPQVRMRRGHERVTIEPCQVVEAEPSPGASWWTWIESHAHERRVVASRTQAFAPGVTQRELFDAAHAGIVVSALGAVHGAAAVDGTDSPPTAGGDAKPVAKSETKSAARSAAKAAVDASAGAGAGSGDDAQPGGGSRGRPEAAAASAATDAPVAPQPAAAPAGRWLVSERRRGRWADDSGVVVEMTLDDIALHDGDAPPRRYVELRLAAPDWETVEARSAALRALFAAARELSGAWPAFVQLTSAIDRACAGEFATAAPVKAQLVDLAGIRSQRAALFALSGDIAAQWLGNEGGVLDRDDPEFVHQMRVALRRLRTLMRFFPRFADRQWQDTFGTDLRWLAALLGTVRDWDVFSTEILPALIAADGGGADWAGTLDAARAQSAAARVELRQALHSARYARLTLGWLEWLSTLALPPAADDDAPSLRRHAAKRVRRLFGHLYASPSLTSLDTAARHQVRIDAKRLRYALEFFASLASRRTRTETVKTLARVQSVLGEANDAIVALHHLEQLAAPPYQIGFVRGYGAALEQRAARDAEALLASLRPPKLDGKAR</sequence>
<feature type="compositionally biased region" description="Gly residues" evidence="1">
    <location>
        <begin position="163"/>
        <end position="178"/>
    </location>
</feature>
<protein>
    <submittedName>
        <fullName evidence="3">Metal-chelation protein CHAD</fullName>
    </submittedName>
</protein>
<proteinExistence type="predicted"/>
<evidence type="ECO:0000259" key="2">
    <source>
        <dbReference type="PROSITE" id="PS51708"/>
    </source>
</evidence>
<organism evidence="3 4">
    <name type="scientific">Burkholderia pseudomultivorans</name>
    <dbReference type="NCBI Taxonomy" id="1207504"/>
    <lineage>
        <taxon>Bacteria</taxon>
        <taxon>Pseudomonadati</taxon>
        <taxon>Pseudomonadota</taxon>
        <taxon>Betaproteobacteria</taxon>
        <taxon>Burkholderiales</taxon>
        <taxon>Burkholderiaceae</taxon>
        <taxon>Burkholderia</taxon>
        <taxon>Burkholderia cepacia complex</taxon>
    </lineage>
</organism>
<evidence type="ECO:0000313" key="4">
    <source>
        <dbReference type="Proteomes" id="UP000061512"/>
    </source>
</evidence>
<evidence type="ECO:0000256" key="1">
    <source>
        <dbReference type="SAM" id="MobiDB-lite"/>
    </source>
</evidence>
<accession>A0A132EW15</accession>
<reference evidence="3 4" key="1">
    <citation type="submission" date="2015-11" db="EMBL/GenBank/DDBJ databases">
        <title>Expanding the genomic diversity of Burkholderia species for the development of highly accurate diagnostics.</title>
        <authorList>
            <person name="Sahl J."/>
            <person name="Keim P."/>
            <person name="Wagner D."/>
        </authorList>
    </citation>
    <scope>NUCLEOTIDE SEQUENCE [LARGE SCALE GENOMIC DNA]</scope>
    <source>
        <strain evidence="3 4">MSMB574WGS</strain>
    </source>
</reference>
<gene>
    <name evidence="3" type="ORF">WT57_29005</name>
</gene>
<comment type="caution">
    <text evidence="3">The sequence shown here is derived from an EMBL/GenBank/DDBJ whole genome shotgun (WGS) entry which is preliminary data.</text>
</comment>
<dbReference type="Gene3D" id="1.40.20.10">
    <property type="entry name" value="CHAD domain"/>
    <property type="match status" value="1"/>
</dbReference>
<dbReference type="InterPro" id="IPR007899">
    <property type="entry name" value="CHAD_dom"/>
</dbReference>
<dbReference type="RefSeq" id="WP_060300196.1">
    <property type="nucleotide sequence ID" value="NZ_LPJX01000061.1"/>
</dbReference>
<name>A0A132EW15_9BURK</name>
<feature type="compositionally biased region" description="Low complexity" evidence="1">
    <location>
        <begin position="182"/>
        <end position="203"/>
    </location>
</feature>
<dbReference type="AlphaFoldDB" id="A0A132EW15"/>
<dbReference type="PROSITE" id="PS51708">
    <property type="entry name" value="CHAD"/>
    <property type="match status" value="1"/>
</dbReference>
<dbReference type="SMART" id="SM00880">
    <property type="entry name" value="CHAD"/>
    <property type="match status" value="1"/>
</dbReference>
<feature type="domain" description="CHAD" evidence="2">
    <location>
        <begin position="311"/>
        <end position="593"/>
    </location>
</feature>
<dbReference type="PANTHER" id="PTHR39339:SF1">
    <property type="entry name" value="CHAD DOMAIN-CONTAINING PROTEIN"/>
    <property type="match status" value="1"/>
</dbReference>
<evidence type="ECO:0000313" key="3">
    <source>
        <dbReference type="EMBL" id="KWF60017.1"/>
    </source>
</evidence>
<dbReference type="PANTHER" id="PTHR39339">
    <property type="entry name" value="SLR1444 PROTEIN"/>
    <property type="match status" value="1"/>
</dbReference>
<feature type="region of interest" description="Disordered" evidence="1">
    <location>
        <begin position="124"/>
        <end position="206"/>
    </location>
</feature>
<dbReference type="InterPro" id="IPR038186">
    <property type="entry name" value="CHAD_dom_sf"/>
</dbReference>
<dbReference type="Proteomes" id="UP000061512">
    <property type="component" value="Unassembled WGS sequence"/>
</dbReference>
<feature type="compositionally biased region" description="Low complexity" evidence="1">
    <location>
        <begin position="148"/>
        <end position="162"/>
    </location>
</feature>
<dbReference type="EMBL" id="LPJX01000061">
    <property type="protein sequence ID" value="KWF60017.1"/>
    <property type="molecule type" value="Genomic_DNA"/>
</dbReference>
<dbReference type="Pfam" id="PF05235">
    <property type="entry name" value="CHAD"/>
    <property type="match status" value="1"/>
</dbReference>